<sequence>MTLIKFNTLKGLYRSLNRVRSTIGRMKGKMLLHAKLIRESLKSLVEWHLIDNGGIHTSSASACPCHSSRELIPCNIWCFCSQREISELSISLIGVIGGQLS</sequence>
<evidence type="ECO:0000313" key="3">
    <source>
        <dbReference type="RefSeq" id="XP_021293523.1"/>
    </source>
</evidence>
<dbReference type="RefSeq" id="XP_021293523.1">
    <property type="nucleotide sequence ID" value="XM_021437848.1"/>
</dbReference>
<evidence type="ECO:0000313" key="2">
    <source>
        <dbReference type="RefSeq" id="XP_021293522.1"/>
    </source>
</evidence>
<accession>A0A6J1B2P9</accession>
<keyword evidence="1" id="KW-1185">Reference proteome</keyword>
<proteinExistence type="predicted"/>
<evidence type="ECO:0000313" key="1">
    <source>
        <dbReference type="Proteomes" id="UP000504621"/>
    </source>
</evidence>
<protein>
    <submittedName>
        <fullName evidence="2 3">Uncharacterized protein LOC110423592</fullName>
    </submittedName>
</protein>
<reference evidence="2 3" key="1">
    <citation type="submission" date="2025-04" db="UniProtKB">
        <authorList>
            <consortium name="RefSeq"/>
        </authorList>
    </citation>
    <scope>IDENTIFICATION</scope>
    <source>
        <tissue evidence="2 3">Leaf</tissue>
    </source>
</reference>
<dbReference type="AlphaFoldDB" id="A0A6J1B2P9"/>
<organism evidence="1 3">
    <name type="scientific">Herrania umbratica</name>
    <dbReference type="NCBI Taxonomy" id="108875"/>
    <lineage>
        <taxon>Eukaryota</taxon>
        <taxon>Viridiplantae</taxon>
        <taxon>Streptophyta</taxon>
        <taxon>Embryophyta</taxon>
        <taxon>Tracheophyta</taxon>
        <taxon>Spermatophyta</taxon>
        <taxon>Magnoliopsida</taxon>
        <taxon>eudicotyledons</taxon>
        <taxon>Gunneridae</taxon>
        <taxon>Pentapetalae</taxon>
        <taxon>rosids</taxon>
        <taxon>malvids</taxon>
        <taxon>Malvales</taxon>
        <taxon>Malvaceae</taxon>
        <taxon>Byttnerioideae</taxon>
        <taxon>Herrania</taxon>
    </lineage>
</organism>
<gene>
    <name evidence="2 3" type="primary">LOC110423592</name>
</gene>
<dbReference type="Proteomes" id="UP000504621">
    <property type="component" value="Unplaced"/>
</dbReference>
<dbReference type="RefSeq" id="XP_021293522.1">
    <property type="nucleotide sequence ID" value="XM_021437847.1"/>
</dbReference>
<dbReference type="GeneID" id="110423592"/>
<name>A0A6J1B2P9_9ROSI</name>